<feature type="transmembrane region" description="Helical" evidence="6">
    <location>
        <begin position="17"/>
        <end position="39"/>
    </location>
</feature>
<dbReference type="PANTHER" id="PTHR11132">
    <property type="entry name" value="SOLUTE CARRIER FAMILY 35"/>
    <property type="match status" value="1"/>
</dbReference>
<evidence type="ECO:0000256" key="4">
    <source>
        <dbReference type="ARBA" id="ARBA00023136"/>
    </source>
</evidence>
<dbReference type="Pfam" id="PF03151">
    <property type="entry name" value="TPT"/>
    <property type="match status" value="1"/>
</dbReference>
<evidence type="ECO:0000256" key="5">
    <source>
        <dbReference type="SAM" id="MobiDB-lite"/>
    </source>
</evidence>
<feature type="transmembrane region" description="Helical" evidence="6">
    <location>
        <begin position="169"/>
        <end position="189"/>
    </location>
</feature>
<dbReference type="PhylomeDB" id="A0A0G4F3E3"/>
<keyword evidence="3 6" id="KW-1133">Transmembrane helix</keyword>
<proteinExistence type="predicted"/>
<feature type="transmembrane region" description="Helical" evidence="6">
    <location>
        <begin position="241"/>
        <end position="265"/>
    </location>
</feature>
<evidence type="ECO:0000256" key="3">
    <source>
        <dbReference type="ARBA" id="ARBA00022989"/>
    </source>
</evidence>
<name>A0A0G4F3E3_9ALVE</name>
<dbReference type="InterPro" id="IPR037185">
    <property type="entry name" value="EmrE-like"/>
</dbReference>
<evidence type="ECO:0000256" key="2">
    <source>
        <dbReference type="ARBA" id="ARBA00022692"/>
    </source>
</evidence>
<dbReference type="AlphaFoldDB" id="A0A0G4F3E3"/>
<evidence type="ECO:0000256" key="1">
    <source>
        <dbReference type="ARBA" id="ARBA00004141"/>
    </source>
</evidence>
<dbReference type="GO" id="GO:0016020">
    <property type="term" value="C:membrane"/>
    <property type="evidence" value="ECO:0007669"/>
    <property type="project" value="UniProtKB-SubCell"/>
</dbReference>
<dbReference type="InterPro" id="IPR004853">
    <property type="entry name" value="Sugar_P_trans_dom"/>
</dbReference>
<evidence type="ECO:0000256" key="6">
    <source>
        <dbReference type="SAM" id="Phobius"/>
    </source>
</evidence>
<organism evidence="8">
    <name type="scientific">Chromera velia CCMP2878</name>
    <dbReference type="NCBI Taxonomy" id="1169474"/>
    <lineage>
        <taxon>Eukaryota</taxon>
        <taxon>Sar</taxon>
        <taxon>Alveolata</taxon>
        <taxon>Colpodellida</taxon>
        <taxon>Chromeraceae</taxon>
        <taxon>Chromera</taxon>
    </lineage>
</organism>
<feature type="transmembrane region" description="Helical" evidence="6">
    <location>
        <begin position="297"/>
        <end position="318"/>
    </location>
</feature>
<comment type="subcellular location">
    <subcellularLocation>
        <location evidence="1">Membrane</location>
        <topology evidence="1">Multi-pass membrane protein</topology>
    </subcellularLocation>
</comment>
<feature type="transmembrane region" description="Helical" evidence="6">
    <location>
        <begin position="51"/>
        <end position="70"/>
    </location>
</feature>
<feature type="transmembrane region" description="Helical" evidence="6">
    <location>
        <begin position="210"/>
        <end position="229"/>
    </location>
</feature>
<protein>
    <recommendedName>
        <fullName evidence="7">Sugar phosphate transporter domain-containing protein</fullName>
    </recommendedName>
</protein>
<accession>A0A0G4F3E3</accession>
<feature type="domain" description="Sugar phosphate transporter" evidence="7">
    <location>
        <begin position="20"/>
        <end position="314"/>
    </location>
</feature>
<dbReference type="VEuPathDB" id="CryptoDB:Cvel_14907"/>
<dbReference type="EMBL" id="CDMZ01000089">
    <property type="protein sequence ID" value="CEM06442.1"/>
    <property type="molecule type" value="Genomic_DNA"/>
</dbReference>
<keyword evidence="2 6" id="KW-0812">Transmembrane</keyword>
<evidence type="ECO:0000313" key="8">
    <source>
        <dbReference type="EMBL" id="CEM06442.1"/>
    </source>
</evidence>
<dbReference type="SUPFAM" id="SSF103481">
    <property type="entry name" value="Multidrug resistance efflux transporter EmrE"/>
    <property type="match status" value="1"/>
</dbReference>
<gene>
    <name evidence="8" type="ORF">Cvel_14907</name>
</gene>
<sequence length="439" mass="47382">MTIASNEGSVLSKYGSFIALLIAYMVISLTIVFFNYHLFTSTFKKPVFVSWVQQIVGFSLLVGFGEVGKLPAIESRGLNIFKPVSVSWQSLKPAVVPGFIFVSFISLYNICLQNVQVAAYQVARGTSLVFNVSLAYFLLGEVTSPRCLSAVMAVMVGSMIGFLDRAVLSLFAFVTGTLGAALQALSTVYTKKAVVHYDGDSNKLLMNTQFWAIWFFIPCIWLAGEWDAFGLLPLSLEREDFWLVWGSLAFSGVLAVALNAVCYVFIKRAGPVAFNILQVVKATLQSVGGLIIFGDTMTMNCIVALFLVVAGSYAFASFKHQEAEEAKRSQKDSSDLPAVTGGEMGGPKSRTVTEDDEDAKFTELQKLYEEGDGEGDEKKSRETEQANILGPSPRLATVKKTSGEMSSGPFGEGSSASSTKNAVVIGKGSGSDLHSTTDE</sequence>
<dbReference type="InterPro" id="IPR050186">
    <property type="entry name" value="TPT_transporter"/>
</dbReference>
<reference evidence="8" key="1">
    <citation type="submission" date="2014-11" db="EMBL/GenBank/DDBJ databases">
        <authorList>
            <person name="Otto D Thomas"/>
            <person name="Naeem Raeece"/>
        </authorList>
    </citation>
    <scope>NUCLEOTIDE SEQUENCE</scope>
</reference>
<keyword evidence="4 6" id="KW-0472">Membrane</keyword>
<feature type="transmembrane region" description="Helical" evidence="6">
    <location>
        <begin position="91"/>
        <end position="110"/>
    </location>
</feature>
<feature type="compositionally biased region" description="Basic and acidic residues" evidence="5">
    <location>
        <begin position="359"/>
        <end position="369"/>
    </location>
</feature>
<feature type="region of interest" description="Disordered" evidence="5">
    <location>
        <begin position="326"/>
        <end position="439"/>
    </location>
</feature>
<evidence type="ECO:0000259" key="7">
    <source>
        <dbReference type="Pfam" id="PF03151"/>
    </source>
</evidence>